<gene>
    <name evidence="2" type="ORF">SCF082_LOCUS14871</name>
</gene>
<feature type="region of interest" description="Disordered" evidence="1">
    <location>
        <begin position="186"/>
        <end position="207"/>
    </location>
</feature>
<protein>
    <submittedName>
        <fullName evidence="2">Uncharacterized protein</fullName>
    </submittedName>
</protein>
<comment type="caution">
    <text evidence="2">The sequence shown here is derived from an EMBL/GenBank/DDBJ whole genome shotgun (WGS) entry which is preliminary data.</text>
</comment>
<accession>A0ABP0K0Q5</accession>
<proteinExistence type="predicted"/>
<dbReference type="EMBL" id="CAXAMM010009435">
    <property type="protein sequence ID" value="CAK9020338.1"/>
    <property type="molecule type" value="Genomic_DNA"/>
</dbReference>
<name>A0ABP0K0Q5_9DINO</name>
<reference evidence="2 3" key="1">
    <citation type="submission" date="2024-02" db="EMBL/GenBank/DDBJ databases">
        <authorList>
            <person name="Chen Y."/>
            <person name="Shah S."/>
            <person name="Dougan E. K."/>
            <person name="Thang M."/>
            <person name="Chan C."/>
        </authorList>
    </citation>
    <scope>NUCLEOTIDE SEQUENCE [LARGE SCALE GENOMIC DNA]</scope>
</reference>
<evidence type="ECO:0000313" key="3">
    <source>
        <dbReference type="Proteomes" id="UP001642464"/>
    </source>
</evidence>
<evidence type="ECO:0000256" key="1">
    <source>
        <dbReference type="SAM" id="MobiDB-lite"/>
    </source>
</evidence>
<dbReference type="Proteomes" id="UP001642464">
    <property type="component" value="Unassembled WGS sequence"/>
</dbReference>
<organism evidence="2 3">
    <name type="scientific">Durusdinium trenchii</name>
    <dbReference type="NCBI Taxonomy" id="1381693"/>
    <lineage>
        <taxon>Eukaryota</taxon>
        <taxon>Sar</taxon>
        <taxon>Alveolata</taxon>
        <taxon>Dinophyceae</taxon>
        <taxon>Suessiales</taxon>
        <taxon>Symbiodiniaceae</taxon>
        <taxon>Durusdinium</taxon>
    </lineage>
</organism>
<keyword evidence="3" id="KW-1185">Reference proteome</keyword>
<sequence length="207" mass="23013">MPGDDLWEANCGLPKGAFIFVVILVACTENLPKISQAICRRHAETREFQYIELFSGVGNVFAETRSAKYAGVACDIVYGEAFGFDPKSNGFDFMGAAGSILIMTLVVARGGSFGLEQPGSSLMPHYDRFRWLYRRLRVYHVAWWMAHYGAKSPKRTKMFSNNATVGKLCMGRLTKKQKEKLTLKTVSRSSNGGYQGTKDLKSTQTPS</sequence>
<evidence type="ECO:0000313" key="2">
    <source>
        <dbReference type="EMBL" id="CAK9020338.1"/>
    </source>
</evidence>